<reference evidence="1" key="1">
    <citation type="submission" date="2021-12" db="EMBL/GenBank/DDBJ databases">
        <title>Convergent genome expansion in fungi linked to evolution of root-endophyte symbiosis.</title>
        <authorList>
            <consortium name="DOE Joint Genome Institute"/>
            <person name="Ke Y.-H."/>
            <person name="Bonito G."/>
            <person name="Liao H.-L."/>
            <person name="Looney B."/>
            <person name="Rojas-Flechas A."/>
            <person name="Nash J."/>
            <person name="Hameed K."/>
            <person name="Schadt C."/>
            <person name="Martin F."/>
            <person name="Crous P.W."/>
            <person name="Miettinen O."/>
            <person name="Magnuson J.K."/>
            <person name="Labbe J."/>
            <person name="Jacobson D."/>
            <person name="Doktycz M.J."/>
            <person name="Veneault-Fourrey C."/>
            <person name="Kuo A."/>
            <person name="Mondo S."/>
            <person name="Calhoun S."/>
            <person name="Riley R."/>
            <person name="Ohm R."/>
            <person name="LaButti K."/>
            <person name="Andreopoulos B."/>
            <person name="Pangilinan J."/>
            <person name="Nolan M."/>
            <person name="Tritt A."/>
            <person name="Clum A."/>
            <person name="Lipzen A."/>
            <person name="Daum C."/>
            <person name="Barry K."/>
            <person name="Grigoriev I.V."/>
            <person name="Vilgalys R."/>
        </authorList>
    </citation>
    <scope>NUCLEOTIDE SEQUENCE</scope>
    <source>
        <strain evidence="1">PMI_201</strain>
    </source>
</reference>
<proteinExistence type="predicted"/>
<comment type="caution">
    <text evidence="1">The sequence shown here is derived from an EMBL/GenBank/DDBJ whole genome shotgun (WGS) entry which is preliminary data.</text>
</comment>
<accession>A0AAD4KSX4</accession>
<dbReference type="EMBL" id="JAJTJA010000006">
    <property type="protein sequence ID" value="KAH8697602.1"/>
    <property type="molecule type" value="Genomic_DNA"/>
</dbReference>
<dbReference type="Proteomes" id="UP001201262">
    <property type="component" value="Unassembled WGS sequence"/>
</dbReference>
<name>A0AAD4KSX4_9EURO</name>
<dbReference type="RefSeq" id="XP_046072303.1">
    <property type="nucleotide sequence ID" value="XM_046220428.1"/>
</dbReference>
<evidence type="ECO:0000313" key="1">
    <source>
        <dbReference type="EMBL" id="KAH8697602.1"/>
    </source>
</evidence>
<protein>
    <submittedName>
        <fullName evidence="1">Uncharacterized protein</fullName>
    </submittedName>
</protein>
<dbReference type="AlphaFoldDB" id="A0AAD4KSX4"/>
<evidence type="ECO:0000313" key="2">
    <source>
        <dbReference type="Proteomes" id="UP001201262"/>
    </source>
</evidence>
<dbReference type="GeneID" id="70250715"/>
<organism evidence="1 2">
    <name type="scientific">Talaromyces proteolyticus</name>
    <dbReference type="NCBI Taxonomy" id="1131652"/>
    <lineage>
        <taxon>Eukaryota</taxon>
        <taxon>Fungi</taxon>
        <taxon>Dikarya</taxon>
        <taxon>Ascomycota</taxon>
        <taxon>Pezizomycotina</taxon>
        <taxon>Eurotiomycetes</taxon>
        <taxon>Eurotiomycetidae</taxon>
        <taxon>Eurotiales</taxon>
        <taxon>Trichocomaceae</taxon>
        <taxon>Talaromyces</taxon>
        <taxon>Talaromyces sect. Bacilispori</taxon>
    </lineage>
</organism>
<sequence length="67" mass="7924">MPDNDNGQQTISQNTTHRYLKRAQLQSLLERLFPGQTEFKIQMRDDQWCFSAPRKIEDADIDAVREQ</sequence>
<gene>
    <name evidence="1" type="ORF">BGW36DRAFT_427558</name>
</gene>
<keyword evidence="2" id="KW-1185">Reference proteome</keyword>